<dbReference type="AlphaFoldDB" id="A0A5J4Q7K3"/>
<organism evidence="1">
    <name type="scientific">termite gut metagenome</name>
    <dbReference type="NCBI Taxonomy" id="433724"/>
    <lineage>
        <taxon>unclassified sequences</taxon>
        <taxon>metagenomes</taxon>
        <taxon>organismal metagenomes</taxon>
    </lineage>
</organism>
<gene>
    <name evidence="1" type="ORF">EZS27_033043</name>
</gene>
<protein>
    <submittedName>
        <fullName evidence="1">Uncharacterized protein</fullName>
    </submittedName>
</protein>
<reference evidence="1" key="1">
    <citation type="submission" date="2019-03" db="EMBL/GenBank/DDBJ databases">
        <title>Single cell metagenomics reveals metabolic interactions within the superorganism composed of flagellate Streblomastix strix and complex community of Bacteroidetes bacteria on its surface.</title>
        <authorList>
            <person name="Treitli S.C."/>
            <person name="Kolisko M."/>
            <person name="Husnik F."/>
            <person name="Keeling P."/>
            <person name="Hampl V."/>
        </authorList>
    </citation>
    <scope>NUCLEOTIDE SEQUENCE</scope>
    <source>
        <strain evidence="1">STM</strain>
    </source>
</reference>
<comment type="caution">
    <text evidence="1">The sequence shown here is derived from an EMBL/GenBank/DDBJ whole genome shotgun (WGS) entry which is preliminary data.</text>
</comment>
<sequence length="285" mass="33249">MAQMQLFILFPEYVEKGNPPTAPYIKTIDILDTNVTQEYITAFEHIISFFSYEDYDGYYDAKNLEAFSKPLEEMKDCYPGQKTALRSVMNKWENWRNKATKDNGQQYYLHSFSLPIIADTLTEIAKRKHPTNTDTVFLVVNNDGIDIGHKKKLKLSLDDSQHKNISQSINIIQCSCDVKSLHKWFEENRLPKRVFNLNPKHGENGRGNYNDASPLYCSHDEAETLLHKAIGSSIDSTSLYFYDEKREKYIEFRNENTPQNTYHAFHIEQKEIAKEIKKKINELNT</sequence>
<proteinExistence type="predicted"/>
<accession>A0A5J4Q7K3</accession>
<name>A0A5J4Q7K3_9ZZZZ</name>
<dbReference type="EMBL" id="SNRY01004793">
    <property type="protein sequence ID" value="KAA6316681.1"/>
    <property type="molecule type" value="Genomic_DNA"/>
</dbReference>
<evidence type="ECO:0000313" key="1">
    <source>
        <dbReference type="EMBL" id="KAA6316681.1"/>
    </source>
</evidence>